<dbReference type="Proteomes" id="UP000079169">
    <property type="component" value="Unplaced"/>
</dbReference>
<dbReference type="AlphaFoldDB" id="A0A3Q0J0Z7"/>
<evidence type="ECO:0000313" key="2">
    <source>
        <dbReference type="Proteomes" id="UP000079169"/>
    </source>
</evidence>
<dbReference type="KEGG" id="dci:103513016"/>
<dbReference type="Gene3D" id="1.25.40.180">
    <property type="match status" value="1"/>
</dbReference>
<name>A0A3Q0J0Z7_DIACI</name>
<gene>
    <name evidence="3" type="primary">LOC103513016</name>
</gene>
<evidence type="ECO:0000256" key="1">
    <source>
        <dbReference type="SAM" id="MobiDB-lite"/>
    </source>
</evidence>
<dbReference type="GeneID" id="103513016"/>
<reference evidence="3" key="1">
    <citation type="submission" date="2025-08" db="UniProtKB">
        <authorList>
            <consortium name="RefSeq"/>
        </authorList>
    </citation>
    <scope>IDENTIFICATION</scope>
</reference>
<organism evidence="2 3">
    <name type="scientific">Diaphorina citri</name>
    <name type="common">Asian citrus psyllid</name>
    <dbReference type="NCBI Taxonomy" id="121845"/>
    <lineage>
        <taxon>Eukaryota</taxon>
        <taxon>Metazoa</taxon>
        <taxon>Ecdysozoa</taxon>
        <taxon>Arthropoda</taxon>
        <taxon>Hexapoda</taxon>
        <taxon>Insecta</taxon>
        <taxon>Pterygota</taxon>
        <taxon>Neoptera</taxon>
        <taxon>Paraneoptera</taxon>
        <taxon>Hemiptera</taxon>
        <taxon>Sternorrhyncha</taxon>
        <taxon>Psylloidea</taxon>
        <taxon>Psyllidae</taxon>
        <taxon>Diaphorininae</taxon>
        <taxon>Diaphorina</taxon>
    </lineage>
</organism>
<proteinExistence type="predicted"/>
<evidence type="ECO:0000313" key="3">
    <source>
        <dbReference type="RefSeq" id="XP_026682126.1"/>
    </source>
</evidence>
<feature type="region of interest" description="Disordered" evidence="1">
    <location>
        <begin position="1"/>
        <end position="23"/>
    </location>
</feature>
<protein>
    <submittedName>
        <fullName evidence="3">Uncharacterized protein LOC103513016</fullName>
    </submittedName>
</protein>
<sequence length="206" mass="23738">MITPSGVSTKSDPPSMRRQLRKEMSEADRTLLEKKLSEKRNCCKLYFDEYFYNDDFTDLLSSKDKKDISSVDLCYFAFEIGTQSSDEDYHRNIGNLINRLYSNGVTKVVICDAMLDFFQNTIANDLYTDTPYLSKYIAEVIAPVIEVDVISFTDLKTPTKCLKTESIDHRLPLVKELLKIIGYNKVRIEFVYYIADCNLNDVDAPK</sequence>
<keyword evidence="2" id="KW-1185">Reference proteome</keyword>
<feature type="compositionally biased region" description="Polar residues" evidence="1">
    <location>
        <begin position="1"/>
        <end position="12"/>
    </location>
</feature>
<accession>A0A3Q0J0Z7</accession>
<dbReference type="PaxDb" id="121845-A0A3Q0J0Z7"/>
<dbReference type="RefSeq" id="XP_026682126.1">
    <property type="nucleotide sequence ID" value="XM_026826325.1"/>
</dbReference>